<dbReference type="Gene3D" id="2.40.170.20">
    <property type="entry name" value="TonB-dependent receptor, beta-barrel domain"/>
    <property type="match status" value="1"/>
</dbReference>
<dbReference type="Pfam" id="PF00593">
    <property type="entry name" value="TonB_dep_Rec_b-barrel"/>
    <property type="match status" value="1"/>
</dbReference>
<evidence type="ECO:0000313" key="11">
    <source>
        <dbReference type="EMBL" id="QIG79324.1"/>
    </source>
</evidence>
<keyword evidence="12" id="KW-1185">Reference proteome</keyword>
<dbReference type="Proteomes" id="UP000501568">
    <property type="component" value="Chromosome"/>
</dbReference>
<sequence>MGEYRRIAWLASAVLVVGAAPAYGQDSLPAPVDNALVQEEPSAEDHGVLVYDQAFFAGYSPATAYDMIDRIPGFSLDVGSSSTRGLAGAAGNVLIDGDVPASKSDRIDEILARMPASNVERIELVRGGAPGIDMHGYAVVANVVRKRAATSQWVTDLNSYIYPDGGVGPQARLTYTRSEGERQTQFSIYGTRDRTGTTSHGSRVRTDVAGNLIQSADLDTRDRIYGINLRGTIVRPTGGGGKLRLNALVGLDTSDIRQDFTVVAGSGANEHNEASDRDWSGELGATWSRPIGGDFEIELTGLQRLGRYLYDQQSASGGRVADFSLRSTSGESVGRAILRYKPEEEWAFEGGGEIAYNFLDSTTGYLSNGARVALPNESVYVSELRGEGFVQATWKAGDSLTLEAGVRAEVSRIAQNGDTDQSKSFFYPKPRLQLTWVPGEGHQVRLRYEHVLGQLDFDDFVASSEIELGTVAGGNADLKPQQTTVYEASYEYRFWGKGVVSALYQHYEYEDIVDFIPLTDGYDAVGNIGSGSGDFLETSATLPFDRLGLKGVQLYLRAAWYWTRATDPLTGESRRISGTSAFGCAVNLNHDIDDGRWSWGVQHGCDVDKSTTYRVREFRDYRLPPLVTVYVQWKPTSDWTIRLEGGNVTDVTETYVRDIYSGPRNNAPLLYRERRETQFDPWLYLKIRKRL</sequence>
<keyword evidence="4" id="KW-0812">Transmembrane</keyword>
<dbReference type="RefSeq" id="WP_165326325.1">
    <property type="nucleotide sequence ID" value="NZ_CP049109.1"/>
</dbReference>
<dbReference type="InterPro" id="IPR039426">
    <property type="entry name" value="TonB-dep_rcpt-like"/>
</dbReference>
<keyword evidence="6" id="KW-0798">TonB box</keyword>
<dbReference type="PANTHER" id="PTHR30069:SF29">
    <property type="entry name" value="HEMOGLOBIN AND HEMOGLOBIN-HAPTOGLOBIN-BINDING PROTEIN 1-RELATED"/>
    <property type="match status" value="1"/>
</dbReference>
<dbReference type="EMBL" id="CP049109">
    <property type="protein sequence ID" value="QIG79324.1"/>
    <property type="molecule type" value="Genomic_DNA"/>
</dbReference>
<dbReference type="KEGG" id="spzr:G5C33_05635"/>
<keyword evidence="3" id="KW-1134">Transmembrane beta strand</keyword>
<evidence type="ECO:0000256" key="4">
    <source>
        <dbReference type="ARBA" id="ARBA00022692"/>
    </source>
</evidence>
<evidence type="ECO:0000256" key="8">
    <source>
        <dbReference type="ARBA" id="ARBA00023170"/>
    </source>
</evidence>
<evidence type="ECO:0000256" key="6">
    <source>
        <dbReference type="ARBA" id="ARBA00023077"/>
    </source>
</evidence>
<evidence type="ECO:0000259" key="10">
    <source>
        <dbReference type="Pfam" id="PF00593"/>
    </source>
</evidence>
<dbReference type="GO" id="GO:0015344">
    <property type="term" value="F:siderophore uptake transmembrane transporter activity"/>
    <property type="evidence" value="ECO:0007669"/>
    <property type="project" value="TreeGrafter"/>
</dbReference>
<dbReference type="InterPro" id="IPR000531">
    <property type="entry name" value="Beta-barrel_TonB"/>
</dbReference>
<dbReference type="InterPro" id="IPR036942">
    <property type="entry name" value="Beta-barrel_TonB_sf"/>
</dbReference>
<proteinExistence type="predicted"/>
<evidence type="ECO:0000313" key="12">
    <source>
        <dbReference type="Proteomes" id="UP000501568"/>
    </source>
</evidence>
<dbReference type="PANTHER" id="PTHR30069">
    <property type="entry name" value="TONB-DEPENDENT OUTER MEMBRANE RECEPTOR"/>
    <property type="match status" value="1"/>
</dbReference>
<evidence type="ECO:0000256" key="2">
    <source>
        <dbReference type="ARBA" id="ARBA00022448"/>
    </source>
</evidence>
<keyword evidence="8 11" id="KW-0675">Receptor</keyword>
<keyword evidence="2" id="KW-0813">Transport</keyword>
<evidence type="ECO:0000256" key="1">
    <source>
        <dbReference type="ARBA" id="ARBA00004571"/>
    </source>
</evidence>
<reference evidence="11 12" key="1">
    <citation type="submission" date="2020-02" db="EMBL/GenBank/DDBJ databases">
        <authorList>
            <person name="Zheng R.K."/>
            <person name="Sun C.M."/>
        </authorList>
    </citation>
    <scope>NUCLEOTIDE SEQUENCE [LARGE SCALE GENOMIC DNA]</scope>
    <source>
        <strain evidence="12">zrk23</strain>
    </source>
</reference>
<keyword evidence="9" id="KW-0998">Cell outer membrane</keyword>
<feature type="domain" description="TonB-dependent receptor-like beta-barrel" evidence="10">
    <location>
        <begin position="368"/>
        <end position="647"/>
    </location>
</feature>
<keyword evidence="7" id="KW-0472">Membrane</keyword>
<dbReference type="SUPFAM" id="SSF56935">
    <property type="entry name" value="Porins"/>
    <property type="match status" value="1"/>
</dbReference>
<evidence type="ECO:0000256" key="9">
    <source>
        <dbReference type="ARBA" id="ARBA00023237"/>
    </source>
</evidence>
<comment type="subcellular location">
    <subcellularLocation>
        <location evidence="1">Cell outer membrane</location>
        <topology evidence="1">Multi-pass membrane protein</topology>
    </subcellularLocation>
</comment>
<accession>A0A6G6Y2Z9</accession>
<evidence type="ECO:0000256" key="5">
    <source>
        <dbReference type="ARBA" id="ARBA00022729"/>
    </source>
</evidence>
<organism evidence="11 12">
    <name type="scientific">Stakelama tenebrarum</name>
    <dbReference type="NCBI Taxonomy" id="2711215"/>
    <lineage>
        <taxon>Bacteria</taxon>
        <taxon>Pseudomonadati</taxon>
        <taxon>Pseudomonadota</taxon>
        <taxon>Alphaproteobacteria</taxon>
        <taxon>Sphingomonadales</taxon>
        <taxon>Sphingomonadaceae</taxon>
        <taxon>Stakelama</taxon>
    </lineage>
</organism>
<evidence type="ECO:0000256" key="3">
    <source>
        <dbReference type="ARBA" id="ARBA00022452"/>
    </source>
</evidence>
<protein>
    <submittedName>
        <fullName evidence="11">TonB-dependent receptor</fullName>
    </submittedName>
</protein>
<name>A0A6G6Y2Z9_9SPHN</name>
<keyword evidence="5" id="KW-0732">Signal</keyword>
<gene>
    <name evidence="11" type="ORF">G5C33_05635</name>
</gene>
<dbReference type="GO" id="GO:0009279">
    <property type="term" value="C:cell outer membrane"/>
    <property type="evidence" value="ECO:0007669"/>
    <property type="project" value="UniProtKB-SubCell"/>
</dbReference>
<dbReference type="AlphaFoldDB" id="A0A6G6Y2Z9"/>
<evidence type="ECO:0000256" key="7">
    <source>
        <dbReference type="ARBA" id="ARBA00023136"/>
    </source>
</evidence>
<dbReference type="GO" id="GO:0044718">
    <property type="term" value="P:siderophore transmembrane transport"/>
    <property type="evidence" value="ECO:0007669"/>
    <property type="project" value="TreeGrafter"/>
</dbReference>